<dbReference type="EMBL" id="CP000360">
    <property type="protein sequence ID" value="ABF40126.1"/>
    <property type="molecule type" value="Genomic_DNA"/>
</dbReference>
<sequence>MRRFSRVVTAYHGTNQHRAELIMSTSSFVASQNVYDWLGHGIYFWEYAPFRAWQWAKSKHRDYAAVIQADIELGHCLDLTDIEYTEAIKLAYERLLESFFEKNEVLPENRGGARCLDCLVINYVGEYIMPECDTVRAPFLEGAPIYPGSNLLTQSHIQLVVRKSARIRPDLKLLLPEV</sequence>
<dbReference type="HOGENOM" id="CLU_1324811_0_0_0"/>
<dbReference type="AlphaFoldDB" id="Q1ISM4"/>
<dbReference type="Proteomes" id="UP000002432">
    <property type="component" value="Chromosome"/>
</dbReference>
<gene>
    <name evidence="1" type="ordered locus">Acid345_1123</name>
</gene>
<evidence type="ECO:0000313" key="1">
    <source>
        <dbReference type="EMBL" id="ABF40126.1"/>
    </source>
</evidence>
<accession>Q1ISM4</accession>
<name>Q1ISM4_KORVE</name>
<keyword evidence="2" id="KW-1185">Reference proteome</keyword>
<dbReference type="KEGG" id="aba:Acid345_1123"/>
<protein>
    <submittedName>
        <fullName evidence="1">Uncharacterized protein</fullName>
    </submittedName>
</protein>
<dbReference type="EnsemblBacteria" id="ABF40126">
    <property type="protein sequence ID" value="ABF40126"/>
    <property type="gene ID" value="Acid345_1123"/>
</dbReference>
<proteinExistence type="predicted"/>
<dbReference type="eggNOG" id="ENOG5031FT7">
    <property type="taxonomic scope" value="Bacteria"/>
</dbReference>
<reference evidence="1 2" key="1">
    <citation type="journal article" date="2009" name="Appl. Environ. Microbiol.">
        <title>Three genomes from the phylum Acidobacteria provide insight into the lifestyles of these microorganisms in soils.</title>
        <authorList>
            <person name="Ward N.L."/>
            <person name="Challacombe J.F."/>
            <person name="Janssen P.H."/>
            <person name="Henrissat B."/>
            <person name="Coutinho P.M."/>
            <person name="Wu M."/>
            <person name="Xie G."/>
            <person name="Haft D.H."/>
            <person name="Sait M."/>
            <person name="Badger J."/>
            <person name="Barabote R.D."/>
            <person name="Bradley B."/>
            <person name="Brettin T.S."/>
            <person name="Brinkac L.M."/>
            <person name="Bruce D."/>
            <person name="Creasy T."/>
            <person name="Daugherty S.C."/>
            <person name="Davidsen T.M."/>
            <person name="DeBoy R.T."/>
            <person name="Detter J.C."/>
            <person name="Dodson R.J."/>
            <person name="Durkin A.S."/>
            <person name="Ganapathy A."/>
            <person name="Gwinn-Giglio M."/>
            <person name="Han C.S."/>
            <person name="Khouri H."/>
            <person name="Kiss H."/>
            <person name="Kothari S.P."/>
            <person name="Madupu R."/>
            <person name="Nelson K.E."/>
            <person name="Nelson W.C."/>
            <person name="Paulsen I."/>
            <person name="Penn K."/>
            <person name="Ren Q."/>
            <person name="Rosovitz M.J."/>
            <person name="Selengut J.D."/>
            <person name="Shrivastava S."/>
            <person name="Sullivan S.A."/>
            <person name="Tapia R."/>
            <person name="Thompson L.S."/>
            <person name="Watkins K.L."/>
            <person name="Yang Q."/>
            <person name="Yu C."/>
            <person name="Zafar N."/>
            <person name="Zhou L."/>
            <person name="Kuske C.R."/>
        </authorList>
    </citation>
    <scope>NUCLEOTIDE SEQUENCE [LARGE SCALE GENOMIC DNA]</scope>
    <source>
        <strain evidence="1 2">Ellin345</strain>
    </source>
</reference>
<organism evidence="1 2">
    <name type="scientific">Koribacter versatilis (strain Ellin345)</name>
    <dbReference type="NCBI Taxonomy" id="204669"/>
    <lineage>
        <taxon>Bacteria</taxon>
        <taxon>Pseudomonadati</taxon>
        <taxon>Acidobacteriota</taxon>
        <taxon>Terriglobia</taxon>
        <taxon>Terriglobales</taxon>
        <taxon>Candidatus Korobacteraceae</taxon>
        <taxon>Candidatus Korobacter</taxon>
    </lineage>
</organism>
<dbReference type="STRING" id="204669.Acid345_1123"/>
<dbReference type="SUPFAM" id="SSF56399">
    <property type="entry name" value="ADP-ribosylation"/>
    <property type="match status" value="1"/>
</dbReference>
<evidence type="ECO:0000313" key="2">
    <source>
        <dbReference type="Proteomes" id="UP000002432"/>
    </source>
</evidence>